<gene>
    <name evidence="2" type="ORF">LAUMK13_04731</name>
</gene>
<evidence type="ECO:0000313" key="2">
    <source>
        <dbReference type="EMBL" id="VBA43878.1"/>
    </source>
</evidence>
<dbReference type="AlphaFoldDB" id="A0A498QC20"/>
<evidence type="ECO:0008006" key="4">
    <source>
        <dbReference type="Google" id="ProtNLM"/>
    </source>
</evidence>
<feature type="chain" id="PRO_5019759347" description="DUF732 domain-containing protein" evidence="1">
    <location>
        <begin position="45"/>
        <end position="127"/>
    </location>
</feature>
<dbReference type="RefSeq" id="WP_075543751.1">
    <property type="nucleotide sequence ID" value="NZ_UPHQ01000253.1"/>
</dbReference>
<dbReference type="OrthoDB" id="4751889at2"/>
<dbReference type="EMBL" id="UPHQ01000253">
    <property type="protein sequence ID" value="VBA43878.1"/>
    <property type="molecule type" value="Genomic_DNA"/>
</dbReference>
<keyword evidence="3" id="KW-1185">Reference proteome</keyword>
<evidence type="ECO:0000256" key="1">
    <source>
        <dbReference type="SAM" id="SignalP"/>
    </source>
</evidence>
<organism evidence="2 3">
    <name type="scientific">Mycobacterium innocens</name>
    <dbReference type="NCBI Taxonomy" id="2341083"/>
    <lineage>
        <taxon>Bacteria</taxon>
        <taxon>Bacillati</taxon>
        <taxon>Actinomycetota</taxon>
        <taxon>Actinomycetes</taxon>
        <taxon>Mycobacteriales</taxon>
        <taxon>Mycobacteriaceae</taxon>
        <taxon>Mycobacterium</taxon>
    </lineage>
</organism>
<keyword evidence="1" id="KW-0732">Signal</keyword>
<dbReference type="Proteomes" id="UP000267289">
    <property type="component" value="Unassembled WGS sequence"/>
</dbReference>
<sequence>MAHSAATTNHALPSQRRRTAGRLSRLLVVAAAGAALLASAPAFADVAETGPSYQLGYTKAVQDGGFTVSRMRAMGFPDEAIVISSQAHKVCARELASVQAVAGVNDADFLRGCASGVQSLVDAGMAS</sequence>
<proteinExistence type="predicted"/>
<name>A0A498QC20_9MYCO</name>
<evidence type="ECO:0000313" key="3">
    <source>
        <dbReference type="Proteomes" id="UP000267289"/>
    </source>
</evidence>
<protein>
    <recommendedName>
        <fullName evidence="4">DUF732 domain-containing protein</fullName>
    </recommendedName>
</protein>
<reference evidence="2 3" key="1">
    <citation type="submission" date="2018-09" db="EMBL/GenBank/DDBJ databases">
        <authorList>
            <person name="Tagini F."/>
        </authorList>
    </citation>
    <scope>NUCLEOTIDE SEQUENCE [LARGE SCALE GENOMIC DNA]</scope>
    <source>
        <strain evidence="2 3">MK13</strain>
    </source>
</reference>
<feature type="signal peptide" evidence="1">
    <location>
        <begin position="1"/>
        <end position="44"/>
    </location>
</feature>
<accession>A0A498QC20</accession>